<reference evidence="7" key="1">
    <citation type="journal article" date="2013" name="Stand. Genomic Sci.">
        <title>Complete genome sequence of the halophilic bacterium Spirochaeta africana type strain (Z-7692(T)) from the alkaline Lake Magadi in the East African Rift.</title>
        <authorList>
            <person name="Liolos K."/>
            <person name="Abt B."/>
            <person name="Scheuner C."/>
            <person name="Teshima H."/>
            <person name="Held B."/>
            <person name="Lapidus A."/>
            <person name="Nolan M."/>
            <person name="Lucas S."/>
            <person name="Deshpande S."/>
            <person name="Cheng J.F."/>
            <person name="Tapia R."/>
            <person name="Goodwin L.A."/>
            <person name="Pitluck S."/>
            <person name="Pagani I."/>
            <person name="Ivanova N."/>
            <person name="Mavromatis K."/>
            <person name="Mikhailova N."/>
            <person name="Huntemann M."/>
            <person name="Pati A."/>
            <person name="Chen A."/>
            <person name="Palaniappan K."/>
            <person name="Land M."/>
            <person name="Rohde M."/>
            <person name="Tindall B.J."/>
            <person name="Detter J.C."/>
            <person name="Goker M."/>
            <person name="Bristow J."/>
            <person name="Eisen J.A."/>
            <person name="Markowitz V."/>
            <person name="Hugenholtz P."/>
            <person name="Woyke T."/>
            <person name="Klenk H.P."/>
            <person name="Kyrpides N.C."/>
        </authorList>
    </citation>
    <scope>NUCLEOTIDE SEQUENCE</scope>
    <source>
        <strain evidence="7">ATCC 700263 / DSM 8902 / Z-7692</strain>
    </source>
</reference>
<dbReference type="RefSeq" id="WP_014455346.1">
    <property type="nucleotide sequence ID" value="NC_017098.1"/>
</dbReference>
<dbReference type="GO" id="GO:0004564">
    <property type="term" value="F:beta-fructofuranosidase activity"/>
    <property type="evidence" value="ECO:0007669"/>
    <property type="project" value="UniProtKB-EC"/>
</dbReference>
<dbReference type="GO" id="GO:0005975">
    <property type="term" value="P:carbohydrate metabolic process"/>
    <property type="evidence" value="ECO:0007669"/>
    <property type="project" value="InterPro"/>
</dbReference>
<dbReference type="PANTHER" id="PTHR43101:SF1">
    <property type="entry name" value="BETA-FRUCTOSIDASE"/>
    <property type="match status" value="1"/>
</dbReference>
<evidence type="ECO:0000256" key="3">
    <source>
        <dbReference type="ARBA" id="ARBA00022801"/>
    </source>
</evidence>
<protein>
    <recommendedName>
        <fullName evidence="2">beta-fructofuranosidase</fullName>
        <ecNumber evidence="2">3.2.1.26</ecNumber>
    </recommendedName>
</protein>
<gene>
    <name evidence="6" type="ordered locus">Spiaf_1283</name>
</gene>
<dbReference type="InterPro" id="IPR051214">
    <property type="entry name" value="GH32_Enzymes"/>
</dbReference>
<dbReference type="OrthoDB" id="9759709at2"/>
<dbReference type="InterPro" id="IPR023296">
    <property type="entry name" value="Glyco_hydro_beta-prop_sf"/>
</dbReference>
<dbReference type="EC" id="3.2.1.26" evidence="2"/>
<keyword evidence="3" id="KW-0378">Hydrolase</keyword>
<comment type="similarity">
    <text evidence="1">Belongs to the glycosyl hydrolase 32 family.</text>
</comment>
<dbReference type="SMART" id="SM00640">
    <property type="entry name" value="Glyco_32"/>
    <property type="match status" value="1"/>
</dbReference>
<proteinExistence type="inferred from homology"/>
<dbReference type="InterPro" id="IPR018053">
    <property type="entry name" value="Glyco_hydro_32_AS"/>
</dbReference>
<dbReference type="EMBL" id="CP003282">
    <property type="protein sequence ID" value="AFG37358.1"/>
    <property type="molecule type" value="Genomic_DNA"/>
</dbReference>
<organism evidence="6 7">
    <name type="scientific">Spirochaeta africana (strain ATCC 700263 / DSM 8902 / Z-7692)</name>
    <dbReference type="NCBI Taxonomy" id="889378"/>
    <lineage>
        <taxon>Bacteria</taxon>
        <taxon>Pseudomonadati</taxon>
        <taxon>Spirochaetota</taxon>
        <taxon>Spirochaetia</taxon>
        <taxon>Spirochaetales</taxon>
        <taxon>Spirochaetaceae</taxon>
        <taxon>Spirochaeta</taxon>
    </lineage>
</organism>
<keyword evidence="7" id="KW-1185">Reference proteome</keyword>
<dbReference type="eggNOG" id="COG1621">
    <property type="taxonomic scope" value="Bacteria"/>
</dbReference>
<dbReference type="PATRIC" id="fig|889378.3.peg.1287"/>
<name>H9UIL5_SPIAZ</name>
<dbReference type="STRING" id="889378.Spiaf_1283"/>
<dbReference type="InterPro" id="IPR001362">
    <property type="entry name" value="Glyco_hydro_32"/>
</dbReference>
<evidence type="ECO:0000313" key="7">
    <source>
        <dbReference type="Proteomes" id="UP000007383"/>
    </source>
</evidence>
<dbReference type="HOGENOM" id="CLU_001528_7_0_12"/>
<dbReference type="SUPFAM" id="SSF75005">
    <property type="entry name" value="Arabinanase/levansucrase/invertase"/>
    <property type="match status" value="1"/>
</dbReference>
<keyword evidence="4" id="KW-0326">Glycosidase</keyword>
<evidence type="ECO:0000256" key="2">
    <source>
        <dbReference type="ARBA" id="ARBA00012758"/>
    </source>
</evidence>
<dbReference type="PANTHER" id="PTHR43101">
    <property type="entry name" value="BETA-FRUCTOSIDASE"/>
    <property type="match status" value="1"/>
</dbReference>
<feature type="domain" description="Glycosyl hydrolase family 32 N-terminal" evidence="5">
    <location>
        <begin position="33"/>
        <end position="324"/>
    </location>
</feature>
<dbReference type="Proteomes" id="UP000007383">
    <property type="component" value="Chromosome"/>
</dbReference>
<evidence type="ECO:0000256" key="1">
    <source>
        <dbReference type="ARBA" id="ARBA00009902"/>
    </source>
</evidence>
<evidence type="ECO:0000259" key="5">
    <source>
        <dbReference type="Pfam" id="PF00251"/>
    </source>
</evidence>
<dbReference type="InterPro" id="IPR013148">
    <property type="entry name" value="Glyco_hydro_32_N"/>
</dbReference>
<accession>H9UIL5</accession>
<evidence type="ECO:0000313" key="6">
    <source>
        <dbReference type="EMBL" id="AFG37358.1"/>
    </source>
</evidence>
<dbReference type="KEGG" id="sfc:Spiaf_1283"/>
<evidence type="ECO:0000256" key="4">
    <source>
        <dbReference type="ARBA" id="ARBA00023295"/>
    </source>
</evidence>
<dbReference type="PROSITE" id="PS00609">
    <property type="entry name" value="GLYCOSYL_HYDROL_F32"/>
    <property type="match status" value="1"/>
</dbReference>
<dbReference type="AlphaFoldDB" id="H9UIL5"/>
<dbReference type="Gene3D" id="2.115.10.20">
    <property type="entry name" value="Glycosyl hydrolase domain, family 43"/>
    <property type="match status" value="1"/>
</dbReference>
<dbReference type="Pfam" id="PF00251">
    <property type="entry name" value="Glyco_hydro_32N"/>
    <property type="match status" value="1"/>
</dbReference>
<sequence>MENRKPVSLPPPHIARSLLTLRADRDTMRPRYHFTPPGGWMNDPNAPLWHQGQYHLFYQHNPYNDTHGTMYWGHCRSSDLLSFEDLSIALEPKPELDESGCWSGSGMLSLSDCPVLLYTGAAGSPERHNAQNAAIGDQQLRRFPVRVQNILPLPPFPIRQDWRDPFMFRYEQRVLVVIAAVEDQQGVLLLYEATDRRLQHYRFLSRLFRFPPGSMQFPECPNFIQVGSKWVLLISPYRSVEYWIGEFDADAGRFLPEQHGILDHDNGQENGLYATNVFCCPENQHQPILVGWLRGYPEGQGWSGALALPRVLELGTEQRLLQRPWPLVEKLRRDEFRLKIDHKTRRLYAGLNFEMQLDLRCDPPDTQEGGTLHLCRLDLGCPPHPCYLIALNPDGIRLGREDTIPYQLSGPLKSARVFRDGMTLEIFLNNGQQVVSRSLHPMFSCGILRLYSDTCLDAVLWHLKL</sequence>
<dbReference type="CDD" id="cd08996">
    <property type="entry name" value="GH32_FFase"/>
    <property type="match status" value="1"/>
</dbReference>